<dbReference type="Proteomes" id="UP000596660">
    <property type="component" value="Unplaced"/>
</dbReference>
<reference evidence="2" key="1">
    <citation type="journal article" date="2017" name="Nature">
        <title>The genome of Chenopodium quinoa.</title>
        <authorList>
            <person name="Jarvis D.E."/>
            <person name="Ho Y.S."/>
            <person name="Lightfoot D.J."/>
            <person name="Schmoeckel S.M."/>
            <person name="Li B."/>
            <person name="Borm T.J.A."/>
            <person name="Ohyanagi H."/>
            <person name="Mineta K."/>
            <person name="Michell C.T."/>
            <person name="Saber N."/>
            <person name="Kharbatia N.M."/>
            <person name="Rupper R.R."/>
            <person name="Sharp A.R."/>
            <person name="Dally N."/>
            <person name="Boughton B.A."/>
            <person name="Woo Y.H."/>
            <person name="Gao G."/>
            <person name="Schijlen E.G.W.M."/>
            <person name="Guo X."/>
            <person name="Momin A.A."/>
            <person name="Negrao S."/>
            <person name="Al-Babili S."/>
            <person name="Gehring C."/>
            <person name="Roessner U."/>
            <person name="Jung C."/>
            <person name="Murphy K."/>
            <person name="Arold S.T."/>
            <person name="Gojobori T."/>
            <person name="van der Linden C.G."/>
            <person name="van Loo E.N."/>
            <person name="Jellen E.N."/>
            <person name="Maughan P.J."/>
            <person name="Tester M."/>
        </authorList>
    </citation>
    <scope>NUCLEOTIDE SEQUENCE [LARGE SCALE GENOMIC DNA]</scope>
    <source>
        <strain evidence="2">cv. PI 614886</strain>
    </source>
</reference>
<protein>
    <submittedName>
        <fullName evidence="2">Uncharacterized protein</fullName>
    </submittedName>
</protein>
<dbReference type="AlphaFoldDB" id="A0A803MQK8"/>
<evidence type="ECO:0000313" key="3">
    <source>
        <dbReference type="Proteomes" id="UP000596660"/>
    </source>
</evidence>
<feature type="compositionally biased region" description="Low complexity" evidence="1">
    <location>
        <begin position="236"/>
        <end position="251"/>
    </location>
</feature>
<feature type="compositionally biased region" description="Basic and acidic residues" evidence="1">
    <location>
        <begin position="218"/>
        <end position="227"/>
    </location>
</feature>
<dbReference type="EnsemblPlants" id="AUR62033559-RA">
    <property type="protein sequence ID" value="AUR62033559-RA:cds"/>
    <property type="gene ID" value="AUR62033559"/>
</dbReference>
<evidence type="ECO:0000313" key="2">
    <source>
        <dbReference type="EnsemblPlants" id="AUR62033559-RA:cds"/>
    </source>
</evidence>
<accession>A0A803MQK8</accession>
<organism evidence="2 3">
    <name type="scientific">Chenopodium quinoa</name>
    <name type="common">Quinoa</name>
    <dbReference type="NCBI Taxonomy" id="63459"/>
    <lineage>
        <taxon>Eukaryota</taxon>
        <taxon>Viridiplantae</taxon>
        <taxon>Streptophyta</taxon>
        <taxon>Embryophyta</taxon>
        <taxon>Tracheophyta</taxon>
        <taxon>Spermatophyta</taxon>
        <taxon>Magnoliopsida</taxon>
        <taxon>eudicotyledons</taxon>
        <taxon>Gunneridae</taxon>
        <taxon>Pentapetalae</taxon>
        <taxon>Caryophyllales</taxon>
        <taxon>Chenopodiaceae</taxon>
        <taxon>Chenopodioideae</taxon>
        <taxon>Atripliceae</taxon>
        <taxon>Chenopodium</taxon>
    </lineage>
</organism>
<dbReference type="Gramene" id="AUR62033559-RA">
    <property type="protein sequence ID" value="AUR62033559-RA:cds"/>
    <property type="gene ID" value="AUR62033559"/>
</dbReference>
<proteinExistence type="predicted"/>
<evidence type="ECO:0000256" key="1">
    <source>
        <dbReference type="SAM" id="MobiDB-lite"/>
    </source>
</evidence>
<reference evidence="2" key="2">
    <citation type="submission" date="2021-03" db="UniProtKB">
        <authorList>
            <consortium name="EnsemblPlants"/>
        </authorList>
    </citation>
    <scope>IDENTIFICATION</scope>
</reference>
<keyword evidence="3" id="KW-1185">Reference proteome</keyword>
<feature type="region of interest" description="Disordered" evidence="1">
    <location>
        <begin position="201"/>
        <end position="260"/>
    </location>
</feature>
<name>A0A803MQK8_CHEQI</name>
<sequence>MRVNKVVQRGLSLPEDSAQDRNPIYKLRLSMKRRFSPQEGASSETTSPVEAGKVRDLLNRLVEIDNETRVLLSKVFLLLEKDDNLEEYVKKRIEDPKVSKMWRLVKQVLAFQEGEASANHKRSHTLFSVPIPGPSPSPVPFPATSPSPRPNIVPYLLQTPRHLDFGHGYGGLVATEEGRRGLANGTVAGMDGWVWSLRAESAGSSPDYPTIFSLGSGTDEKKNERFKVRSIGRGTGVQAGSTSSGSSAGAACTNKTGDAK</sequence>